<dbReference type="PANTHER" id="PTHR31956:SF1">
    <property type="entry name" value="NON-SPECIFIC PHOSPHOLIPASE C1"/>
    <property type="match status" value="1"/>
</dbReference>
<evidence type="ECO:0000256" key="1">
    <source>
        <dbReference type="ARBA" id="ARBA00022801"/>
    </source>
</evidence>
<dbReference type="Gene3D" id="3.40.720.10">
    <property type="entry name" value="Alkaline Phosphatase, subunit A"/>
    <property type="match status" value="2"/>
</dbReference>
<keyword evidence="1" id="KW-0378">Hydrolase</keyword>
<sequence>MPIKHWIVIMMENRSFDHLLGYLKKLNSQIDGLTGDESNLYNPADPNSKRVFVNFNSPDVDPNAGHSVQATTQQIFGSSTENKNFPPPMSGFVASAEGMSAGWGPEVLSCFNSTSLSVLSSLAMEFALFDHWFASVPGPTEINRAYLHSCSSHGLGDNDPTKLAEGIPGKTIFTSIGDAGYDWKIYYELLPAALFMQELREYPENFHTLWDFYDDCEAGTLPTYSFIEPRYYTLDSDLLANDQHPSHEISQGELFLKKMYEAVRASPQWNQTALILTYDEHGGYYDHVPTPLDIPNPDGLNSTDPAFNFTRIGIRIPTVIISPWVPKGTLVNKGSGPTPTSEFEHSSIAATLKKVLNLPKFLTKRDEWASTFESVFSLSEPRTDCPATLPDPYPFNLQKPNQHEQPIHELQHNLLLMAQALTGNKDDISPTITEREAGLFVEKQMKEWQTQAKALQENKVFL</sequence>
<reference evidence="2" key="1">
    <citation type="journal article" date="2020" name="J. Eukaryot. Microbiol.">
        <title>De novo Sequencing, Assembly and Annotation of the Transcriptome for the Free-Living Testate Amoeba Arcella intermedia.</title>
        <authorList>
            <person name="Ribeiro G.M."/>
            <person name="Porfirio-Sousa A.L."/>
            <person name="Maurer-Alcala X.X."/>
            <person name="Katz L.A."/>
            <person name="Lahr D.J.G."/>
        </authorList>
    </citation>
    <scope>NUCLEOTIDE SEQUENCE</scope>
</reference>
<evidence type="ECO:0008006" key="3">
    <source>
        <dbReference type="Google" id="ProtNLM"/>
    </source>
</evidence>
<proteinExistence type="predicted"/>
<dbReference type="Pfam" id="PF04185">
    <property type="entry name" value="Phosphoesterase"/>
    <property type="match status" value="1"/>
</dbReference>
<dbReference type="GO" id="GO:0009395">
    <property type="term" value="P:phospholipid catabolic process"/>
    <property type="evidence" value="ECO:0007669"/>
    <property type="project" value="TreeGrafter"/>
</dbReference>
<dbReference type="InterPro" id="IPR007312">
    <property type="entry name" value="Phosphoesterase"/>
</dbReference>
<dbReference type="GO" id="GO:0042578">
    <property type="term" value="F:phosphoric ester hydrolase activity"/>
    <property type="evidence" value="ECO:0007669"/>
    <property type="project" value="UniProtKB-ARBA"/>
</dbReference>
<accession>A0A6B2L3K1</accession>
<dbReference type="PANTHER" id="PTHR31956">
    <property type="entry name" value="NON-SPECIFIC PHOSPHOLIPASE C4-RELATED"/>
    <property type="match status" value="1"/>
</dbReference>
<dbReference type="EMBL" id="GIBP01002536">
    <property type="protein sequence ID" value="NDV31505.1"/>
    <property type="molecule type" value="Transcribed_RNA"/>
</dbReference>
<dbReference type="AlphaFoldDB" id="A0A6B2L3K1"/>
<protein>
    <recommendedName>
        <fullName evidence="3">Phosphoesterase</fullName>
    </recommendedName>
</protein>
<organism evidence="2">
    <name type="scientific">Arcella intermedia</name>
    <dbReference type="NCBI Taxonomy" id="1963864"/>
    <lineage>
        <taxon>Eukaryota</taxon>
        <taxon>Amoebozoa</taxon>
        <taxon>Tubulinea</taxon>
        <taxon>Elardia</taxon>
        <taxon>Arcellinida</taxon>
        <taxon>Sphaerothecina</taxon>
        <taxon>Arcellidae</taxon>
        <taxon>Arcella</taxon>
    </lineage>
</organism>
<name>A0A6B2L3K1_9EUKA</name>
<dbReference type="InterPro" id="IPR017850">
    <property type="entry name" value="Alkaline_phosphatase_core_sf"/>
</dbReference>
<evidence type="ECO:0000313" key="2">
    <source>
        <dbReference type="EMBL" id="NDV31505.1"/>
    </source>
</evidence>